<evidence type="ECO:0000313" key="2">
    <source>
        <dbReference type="EMBL" id="RFC85534.1"/>
    </source>
</evidence>
<accession>A0A371YVT7</accession>
<keyword evidence="1" id="KW-1133">Transmembrane helix</keyword>
<keyword evidence="1" id="KW-0812">Transmembrane</keyword>
<gene>
    <name evidence="2" type="ORF">C9E89_001030</name>
</gene>
<evidence type="ECO:0000313" key="3">
    <source>
        <dbReference type="Proteomes" id="UP000240957"/>
    </source>
</evidence>
<dbReference type="Proteomes" id="UP000240957">
    <property type="component" value="Unassembled WGS sequence"/>
</dbReference>
<organism evidence="2 3">
    <name type="scientific">Acinetobacter sichuanensis</name>
    <dbReference type="NCBI Taxonomy" id="2136183"/>
    <lineage>
        <taxon>Bacteria</taxon>
        <taxon>Pseudomonadati</taxon>
        <taxon>Pseudomonadota</taxon>
        <taxon>Gammaproteobacteria</taxon>
        <taxon>Moraxellales</taxon>
        <taxon>Moraxellaceae</taxon>
        <taxon>Acinetobacter</taxon>
    </lineage>
</organism>
<dbReference type="OrthoDB" id="6711748at2"/>
<name>A0A371YVT7_9GAMM</name>
<comment type="caution">
    <text evidence="2">The sequence shown here is derived from an EMBL/GenBank/DDBJ whole genome shotgun (WGS) entry which is preliminary data.</text>
</comment>
<dbReference type="AlphaFoldDB" id="A0A371YVT7"/>
<reference evidence="2 3" key="1">
    <citation type="submission" date="2018-08" db="EMBL/GenBank/DDBJ databases">
        <title>The draft genome of Acinetobacter sichuanensis strain WCHAc060041.</title>
        <authorList>
            <person name="Qin J."/>
            <person name="Feng Y."/>
            <person name="Zong Z."/>
        </authorList>
    </citation>
    <scope>NUCLEOTIDE SEQUENCE [LARGE SCALE GENOMIC DNA]</scope>
    <source>
        <strain evidence="2 3">WCHAc060041</strain>
    </source>
</reference>
<evidence type="ECO:0000256" key="1">
    <source>
        <dbReference type="SAM" id="Phobius"/>
    </source>
</evidence>
<protein>
    <submittedName>
        <fullName evidence="2">Uncharacterized protein</fullName>
    </submittedName>
</protein>
<keyword evidence="1" id="KW-0472">Membrane</keyword>
<proteinExistence type="predicted"/>
<feature type="transmembrane region" description="Helical" evidence="1">
    <location>
        <begin position="6"/>
        <end position="24"/>
    </location>
</feature>
<dbReference type="EMBL" id="PYIX02000001">
    <property type="protein sequence ID" value="RFC85534.1"/>
    <property type="molecule type" value="Genomic_DNA"/>
</dbReference>
<sequence>MIYILIAIVVLYVAILFLVWKINVLNQQNHDAMQVLQAQEQQTHLQEEHLKQTLQLMQDLAKKMHIQQEVLDKTTQRMTQVEVQKAELIRLLQQNFSDR</sequence>